<evidence type="ECO:0000256" key="1">
    <source>
        <dbReference type="ARBA" id="ARBA00004141"/>
    </source>
</evidence>
<dbReference type="Proteomes" id="UP000004508">
    <property type="component" value="Unassembled WGS sequence"/>
</dbReference>
<dbReference type="RefSeq" id="WP_007907569.1">
    <property type="nucleotide sequence ID" value="NZ_ADVG01000001.1"/>
</dbReference>
<keyword evidence="6 7" id="KW-0472">Membrane</keyword>
<gene>
    <name evidence="10" type="ORF">Krac_11932</name>
</gene>
<dbReference type="NCBIfam" id="TIGR01297">
    <property type="entry name" value="CDF"/>
    <property type="match status" value="1"/>
</dbReference>
<feature type="transmembrane region" description="Helical" evidence="7">
    <location>
        <begin position="91"/>
        <end position="109"/>
    </location>
</feature>
<feature type="domain" description="Cation efflux protein cytoplasmic" evidence="9">
    <location>
        <begin position="328"/>
        <end position="388"/>
    </location>
</feature>
<dbReference type="Pfam" id="PF01545">
    <property type="entry name" value="Cation_efflux"/>
    <property type="match status" value="1"/>
</dbReference>
<evidence type="ECO:0000256" key="3">
    <source>
        <dbReference type="ARBA" id="ARBA00022448"/>
    </source>
</evidence>
<dbReference type="Gene3D" id="1.20.1510.10">
    <property type="entry name" value="Cation efflux protein transmembrane domain"/>
    <property type="match status" value="1"/>
</dbReference>
<accession>D6TEE1</accession>
<dbReference type="AlphaFoldDB" id="D6TEE1"/>
<dbReference type="InterPro" id="IPR058533">
    <property type="entry name" value="Cation_efflux_TM"/>
</dbReference>
<comment type="similarity">
    <text evidence="2">Belongs to the cation diffusion facilitator (CDF) transporter (TC 2.A.4) family.</text>
</comment>
<evidence type="ECO:0000313" key="10">
    <source>
        <dbReference type="EMBL" id="EFH90314.1"/>
    </source>
</evidence>
<reference evidence="10 11" key="1">
    <citation type="journal article" date="2011" name="Stand. Genomic Sci.">
        <title>Non-contiguous finished genome sequence and contextual data of the filamentous soil bacterium Ktedonobacter racemifer type strain (SOSP1-21).</title>
        <authorList>
            <person name="Chang Y.J."/>
            <person name="Land M."/>
            <person name="Hauser L."/>
            <person name="Chertkov O."/>
            <person name="Del Rio T.G."/>
            <person name="Nolan M."/>
            <person name="Copeland A."/>
            <person name="Tice H."/>
            <person name="Cheng J.F."/>
            <person name="Lucas S."/>
            <person name="Han C."/>
            <person name="Goodwin L."/>
            <person name="Pitluck S."/>
            <person name="Ivanova N."/>
            <person name="Ovchinikova G."/>
            <person name="Pati A."/>
            <person name="Chen A."/>
            <person name="Palaniappan K."/>
            <person name="Mavromatis K."/>
            <person name="Liolios K."/>
            <person name="Brettin T."/>
            <person name="Fiebig A."/>
            <person name="Rohde M."/>
            <person name="Abt B."/>
            <person name="Goker M."/>
            <person name="Detter J.C."/>
            <person name="Woyke T."/>
            <person name="Bristow J."/>
            <person name="Eisen J.A."/>
            <person name="Markowitz V."/>
            <person name="Hugenholtz P."/>
            <person name="Kyrpides N.C."/>
            <person name="Klenk H.P."/>
            <person name="Lapidus A."/>
        </authorList>
    </citation>
    <scope>NUCLEOTIDE SEQUENCE [LARGE SCALE GENOMIC DNA]</scope>
    <source>
        <strain evidence="11">DSM 44963</strain>
    </source>
</reference>
<dbReference type="GO" id="GO:0015341">
    <property type="term" value="F:zinc efflux antiporter activity"/>
    <property type="evidence" value="ECO:0007669"/>
    <property type="project" value="TreeGrafter"/>
</dbReference>
<keyword evidence="4 7" id="KW-0812">Transmembrane</keyword>
<dbReference type="InterPro" id="IPR027469">
    <property type="entry name" value="Cation_efflux_TMD_sf"/>
</dbReference>
<dbReference type="SUPFAM" id="SSF160240">
    <property type="entry name" value="Cation efflux protein cytoplasmic domain-like"/>
    <property type="match status" value="3"/>
</dbReference>
<feature type="transmembrane region" description="Helical" evidence="7">
    <location>
        <begin position="162"/>
        <end position="187"/>
    </location>
</feature>
<evidence type="ECO:0000256" key="5">
    <source>
        <dbReference type="ARBA" id="ARBA00022989"/>
    </source>
</evidence>
<feature type="transmembrane region" description="Helical" evidence="7">
    <location>
        <begin position="21"/>
        <end position="43"/>
    </location>
</feature>
<dbReference type="SUPFAM" id="SSF161111">
    <property type="entry name" value="Cation efflux protein transmembrane domain-like"/>
    <property type="match status" value="1"/>
</dbReference>
<feature type="domain" description="Cation efflux protein cytoplasmic" evidence="9">
    <location>
        <begin position="462"/>
        <end position="504"/>
    </location>
</feature>
<dbReference type="GO" id="GO:0006882">
    <property type="term" value="P:intracellular zinc ion homeostasis"/>
    <property type="evidence" value="ECO:0007669"/>
    <property type="project" value="TreeGrafter"/>
</dbReference>
<dbReference type="InParanoid" id="D6TEE1"/>
<comment type="caution">
    <text evidence="10">The sequence shown here is derived from an EMBL/GenBank/DDBJ whole genome shotgun (WGS) entry which is preliminary data.</text>
</comment>
<feature type="domain" description="Cation efflux protein cytoplasmic" evidence="9">
    <location>
        <begin position="230"/>
        <end position="310"/>
    </location>
</feature>
<dbReference type="STRING" id="485913.Krac_11932"/>
<dbReference type="InterPro" id="IPR002524">
    <property type="entry name" value="Cation_efflux"/>
</dbReference>
<evidence type="ECO:0000256" key="7">
    <source>
        <dbReference type="SAM" id="Phobius"/>
    </source>
</evidence>
<sequence length="506" mass="55809">MQQDENAYHTSTPRPEREKTLVALSSVGAAIGLTSFKLIVGLMTGSLGILAEAAHSGLDLVATLMTLFAVRIASQPADEDHHYGHGKVENLSAFIEALLLIGTALWIIYEAAGRLLFQQGHVEVSIWGFLVMLTSIVVDITRARALMQAARKHGSQALEADALHFSTDIWSSAVVVIGLGIVAVANYLHLPGWLGQADAVAALGVSGIVIWVSTRLIRETLDALLDKAPGELAPKLQRQLRALPNVLEVRRTRIRRAGNKHFMDIVIAAPRTLPFEQTHVLSEVIEEQAIEATRETSPQSEYDVIVHIEPIASPNESVADQIRYLAELQGIHAHNIHVRRVNTELEVDLDVEVQADMTLREAHTKASHFERIVMEHNTLLSRVTTHIEAPDNTIAYRQEVTHANQSLQTDITRIADSIVGQGRTHEVRLYQSQRVAHHTPMQETQGGGTTTLTLAPPETLDVTLHLTCEAHAPLSQVHTWAEETKRALRRAHPYLDTVTIHTEPPE</sequence>
<dbReference type="InterPro" id="IPR036837">
    <property type="entry name" value="Cation_efflux_CTD_sf"/>
</dbReference>
<keyword evidence="5 7" id="KW-1133">Transmembrane helix</keyword>
<dbReference type="InterPro" id="IPR050291">
    <property type="entry name" value="CDF_Transporter"/>
</dbReference>
<protein>
    <submittedName>
        <fullName evidence="10">Cation diffusion facilitator family transporter</fullName>
    </submittedName>
</protein>
<evidence type="ECO:0000256" key="4">
    <source>
        <dbReference type="ARBA" id="ARBA00022692"/>
    </source>
</evidence>
<organism evidence="10 11">
    <name type="scientific">Ktedonobacter racemifer DSM 44963</name>
    <dbReference type="NCBI Taxonomy" id="485913"/>
    <lineage>
        <taxon>Bacteria</taxon>
        <taxon>Bacillati</taxon>
        <taxon>Chloroflexota</taxon>
        <taxon>Ktedonobacteria</taxon>
        <taxon>Ktedonobacterales</taxon>
        <taxon>Ktedonobacteraceae</taxon>
        <taxon>Ktedonobacter</taxon>
    </lineage>
</organism>
<proteinExistence type="inferred from homology"/>
<dbReference type="PANTHER" id="PTHR43840">
    <property type="entry name" value="MITOCHONDRIAL METAL TRANSPORTER 1-RELATED"/>
    <property type="match status" value="1"/>
</dbReference>
<evidence type="ECO:0000259" key="9">
    <source>
        <dbReference type="Pfam" id="PF16916"/>
    </source>
</evidence>
<feature type="transmembrane region" description="Helical" evidence="7">
    <location>
        <begin position="124"/>
        <end position="141"/>
    </location>
</feature>
<comment type="subcellular location">
    <subcellularLocation>
        <location evidence="1">Membrane</location>
        <topology evidence="1">Multi-pass membrane protein</topology>
    </subcellularLocation>
</comment>
<dbReference type="Gene3D" id="3.30.70.1350">
    <property type="entry name" value="Cation efflux protein, cytoplasmic domain"/>
    <property type="match status" value="3"/>
</dbReference>
<dbReference type="GO" id="GO:0015086">
    <property type="term" value="F:cadmium ion transmembrane transporter activity"/>
    <property type="evidence" value="ECO:0007669"/>
    <property type="project" value="TreeGrafter"/>
</dbReference>
<dbReference type="GO" id="GO:0005886">
    <property type="term" value="C:plasma membrane"/>
    <property type="evidence" value="ECO:0007669"/>
    <property type="project" value="TreeGrafter"/>
</dbReference>
<dbReference type="OrthoDB" id="9806522at2"/>
<evidence type="ECO:0000256" key="6">
    <source>
        <dbReference type="ARBA" id="ARBA00023136"/>
    </source>
</evidence>
<evidence type="ECO:0000259" key="8">
    <source>
        <dbReference type="Pfam" id="PF01545"/>
    </source>
</evidence>
<evidence type="ECO:0000256" key="2">
    <source>
        <dbReference type="ARBA" id="ARBA00008114"/>
    </source>
</evidence>
<feature type="domain" description="Cation efflux protein transmembrane" evidence="8">
    <location>
        <begin position="26"/>
        <end position="225"/>
    </location>
</feature>
<dbReference type="InterPro" id="IPR027470">
    <property type="entry name" value="Cation_efflux_CTD"/>
</dbReference>
<dbReference type="GO" id="GO:0015093">
    <property type="term" value="F:ferrous iron transmembrane transporter activity"/>
    <property type="evidence" value="ECO:0007669"/>
    <property type="project" value="TreeGrafter"/>
</dbReference>
<feature type="transmembrane region" description="Helical" evidence="7">
    <location>
        <begin position="49"/>
        <end position="70"/>
    </location>
</feature>
<keyword evidence="3" id="KW-0813">Transport</keyword>
<dbReference type="FunCoup" id="D6TEE1">
    <property type="interactions" value="524"/>
</dbReference>
<evidence type="ECO:0000313" key="11">
    <source>
        <dbReference type="Proteomes" id="UP000004508"/>
    </source>
</evidence>
<dbReference type="EMBL" id="ADVG01000001">
    <property type="protein sequence ID" value="EFH90314.1"/>
    <property type="molecule type" value="Genomic_DNA"/>
</dbReference>
<keyword evidence="11" id="KW-1185">Reference proteome</keyword>
<dbReference type="Pfam" id="PF16916">
    <property type="entry name" value="ZT_dimer"/>
    <property type="match status" value="3"/>
</dbReference>
<name>D6TEE1_KTERA</name>
<dbReference type="eggNOG" id="COG0053">
    <property type="taxonomic scope" value="Bacteria"/>
</dbReference>
<dbReference type="PANTHER" id="PTHR43840:SF15">
    <property type="entry name" value="MITOCHONDRIAL METAL TRANSPORTER 1-RELATED"/>
    <property type="match status" value="1"/>
</dbReference>